<proteinExistence type="predicted"/>
<organism evidence="2">
    <name type="scientific">uncultured Caudovirales phage</name>
    <dbReference type="NCBI Taxonomy" id="2100421"/>
    <lineage>
        <taxon>Viruses</taxon>
        <taxon>Duplodnaviria</taxon>
        <taxon>Heunggongvirae</taxon>
        <taxon>Uroviricota</taxon>
        <taxon>Caudoviricetes</taxon>
        <taxon>Peduoviridae</taxon>
        <taxon>Maltschvirus</taxon>
        <taxon>Maltschvirus maltsch</taxon>
    </lineage>
</organism>
<evidence type="ECO:0000313" key="4">
    <source>
        <dbReference type="EMBL" id="CAB4195581.1"/>
    </source>
</evidence>
<evidence type="ECO:0000313" key="2">
    <source>
        <dbReference type="EMBL" id="CAB4168982.1"/>
    </source>
</evidence>
<dbReference type="EMBL" id="LR796839">
    <property type="protein sequence ID" value="CAB4168982.1"/>
    <property type="molecule type" value="Genomic_DNA"/>
</dbReference>
<protein>
    <submittedName>
        <fullName evidence="2">Uncharacterized protein</fullName>
    </submittedName>
</protein>
<evidence type="ECO:0000313" key="3">
    <source>
        <dbReference type="EMBL" id="CAB4180792.1"/>
    </source>
</evidence>
<gene>
    <name evidence="3" type="ORF">UFOVP1053_52</name>
    <name evidence="4" type="ORF">UFOVP1297_22</name>
    <name evidence="5" type="ORF">UFOVP1647_62</name>
    <name evidence="1" type="ORF">UFOVP472_52</name>
    <name evidence="2" type="ORF">UFOVP891_16</name>
</gene>
<dbReference type="EMBL" id="LR797507">
    <property type="protein sequence ID" value="CAB4221926.1"/>
    <property type="molecule type" value="Genomic_DNA"/>
</dbReference>
<dbReference type="EMBL" id="LR797237">
    <property type="protein sequence ID" value="CAB4195581.1"/>
    <property type="molecule type" value="Genomic_DNA"/>
</dbReference>
<dbReference type="EMBL" id="LR796442">
    <property type="protein sequence ID" value="CAB4145112.1"/>
    <property type="molecule type" value="Genomic_DNA"/>
</dbReference>
<reference evidence="2" key="1">
    <citation type="submission" date="2020-05" db="EMBL/GenBank/DDBJ databases">
        <authorList>
            <person name="Chiriac C."/>
            <person name="Salcher M."/>
            <person name="Ghai R."/>
            <person name="Kavagutti S V."/>
        </authorList>
    </citation>
    <scope>NUCLEOTIDE SEQUENCE</scope>
</reference>
<evidence type="ECO:0000313" key="1">
    <source>
        <dbReference type="EMBL" id="CAB4145112.1"/>
    </source>
</evidence>
<evidence type="ECO:0000313" key="5">
    <source>
        <dbReference type="EMBL" id="CAB4221926.1"/>
    </source>
</evidence>
<sequence length="68" mass="7557">MSLPGQSVHVRLSPEAFSVVTAMAEINERGVADQCHLLLEKILLGEIHVLSMTQKKWERLGKSGSNRE</sequence>
<accession>A0A6J5PCY4</accession>
<dbReference type="EMBL" id="LR797004">
    <property type="protein sequence ID" value="CAB4180792.1"/>
    <property type="molecule type" value="Genomic_DNA"/>
</dbReference>
<name>A0A6J5PCY4_9CAUD</name>